<protein>
    <submittedName>
        <fullName evidence="1">Uncharacterized protein</fullName>
    </submittedName>
</protein>
<dbReference type="Proteomes" id="UP000236327">
    <property type="component" value="Unassembled WGS sequence"/>
</dbReference>
<evidence type="ECO:0000313" key="2">
    <source>
        <dbReference type="Proteomes" id="UP000236327"/>
    </source>
</evidence>
<evidence type="ECO:0000313" key="1">
    <source>
        <dbReference type="EMBL" id="PNU05422.1"/>
    </source>
</evidence>
<proteinExistence type="predicted"/>
<keyword evidence="2" id="KW-1185">Reference proteome</keyword>
<organism evidence="1 2">
    <name type="scientific">Novosphingobium guangzhouense</name>
    <dbReference type="NCBI Taxonomy" id="1850347"/>
    <lineage>
        <taxon>Bacteria</taxon>
        <taxon>Pseudomonadati</taxon>
        <taxon>Pseudomonadota</taxon>
        <taxon>Alphaproteobacteria</taxon>
        <taxon>Sphingomonadales</taxon>
        <taxon>Sphingomonadaceae</taxon>
        <taxon>Novosphingobium</taxon>
    </lineage>
</organism>
<sequence length="153" mass="16503">MGLIQSTGSKPLLRFRPRYCIEAALTLGAQLLDQVWIGMCLDQVQKRSVGKTHGIEAWSFRFGLRAAEAQQHDAITDLDEEFTALYAGESPIEPIEPTGVDLDEHSLAPGEIVGMPAKPDVLDGELARGSPDALVVIGAGGFDREEAMHVAHP</sequence>
<comment type="caution">
    <text evidence="1">The sequence shown here is derived from an EMBL/GenBank/DDBJ whole genome shotgun (WGS) entry which is preliminary data.</text>
</comment>
<dbReference type="AlphaFoldDB" id="A0A2K2G344"/>
<dbReference type="EMBL" id="LYMM01000026">
    <property type="protein sequence ID" value="PNU05422.1"/>
    <property type="molecule type" value="Genomic_DNA"/>
</dbReference>
<name>A0A2K2G344_9SPHN</name>
<reference evidence="1 2" key="1">
    <citation type="submission" date="2016-05" db="EMBL/GenBank/DDBJ databases">
        <title>Complete genome sequence of Novosphingobium guangzhouense SA925(T).</title>
        <authorList>
            <person name="Sha S."/>
        </authorList>
    </citation>
    <scope>NUCLEOTIDE SEQUENCE [LARGE SCALE GENOMIC DNA]</scope>
    <source>
        <strain evidence="1 2">SA925</strain>
    </source>
</reference>
<gene>
    <name evidence="1" type="ORF">A8V01_16720</name>
</gene>
<accession>A0A2K2G344</accession>